<dbReference type="Proteomes" id="UP000292085">
    <property type="component" value="Unassembled WGS sequence"/>
</dbReference>
<dbReference type="OrthoDB" id="7596208at2"/>
<proteinExistence type="predicted"/>
<dbReference type="EMBL" id="SGIS01000023">
    <property type="protein sequence ID" value="RZF63673.1"/>
    <property type="molecule type" value="Genomic_DNA"/>
</dbReference>
<dbReference type="AlphaFoldDB" id="A0A4Q6XT38"/>
<gene>
    <name evidence="1" type="ORF">EWE75_15205</name>
</gene>
<evidence type="ECO:0000313" key="2">
    <source>
        <dbReference type="Proteomes" id="UP000292085"/>
    </source>
</evidence>
<name>A0A4Q6XT38_9SPHN</name>
<dbReference type="RefSeq" id="WP_130158966.1">
    <property type="nucleotide sequence ID" value="NZ_SGIS01000023.1"/>
</dbReference>
<organism evidence="1 2">
    <name type="scientific">Sphingomonas populi</name>
    <dbReference type="NCBI Taxonomy" id="2484750"/>
    <lineage>
        <taxon>Bacteria</taxon>
        <taxon>Pseudomonadati</taxon>
        <taxon>Pseudomonadota</taxon>
        <taxon>Alphaproteobacteria</taxon>
        <taxon>Sphingomonadales</taxon>
        <taxon>Sphingomonadaceae</taxon>
        <taxon>Sphingomonas</taxon>
    </lineage>
</organism>
<evidence type="ECO:0000313" key="1">
    <source>
        <dbReference type="EMBL" id="RZF63673.1"/>
    </source>
</evidence>
<evidence type="ECO:0008006" key="3">
    <source>
        <dbReference type="Google" id="ProtNLM"/>
    </source>
</evidence>
<protein>
    <recommendedName>
        <fullName evidence="3">SH3 domain-containing protein</fullName>
    </recommendedName>
</protein>
<reference evidence="1 2" key="1">
    <citation type="submission" date="2019-02" db="EMBL/GenBank/DDBJ databases">
        <authorList>
            <person name="Li Y."/>
        </authorList>
    </citation>
    <scope>NUCLEOTIDE SEQUENCE [LARGE SCALE GENOMIC DNA]</scope>
    <source>
        <strain evidence="1 2">3-7</strain>
    </source>
</reference>
<keyword evidence="2" id="KW-1185">Reference proteome</keyword>
<comment type="caution">
    <text evidence="1">The sequence shown here is derived from an EMBL/GenBank/DDBJ whole genome shotgun (WGS) entry which is preliminary data.</text>
</comment>
<sequence length="207" mass="22018">MSPLAALAMTLQPVAAVSAPKVLRPPARATRCELGGWTAPLVNKPIPVRAAPRADARVLGTLPTATPPATSPDDIYPVGFSIIGARDGWLKISDASDAMNEAHARPVFGGVGWIEGGTARLGIQSGRGYARPDIHSKKLLDLEGGWLADRGWIVGLAGCSGKWVLVDYRLHSPKGTLERLPMKPYRAWFRGACAASETTCDMPSVDR</sequence>
<accession>A0A4Q6XT38</accession>